<dbReference type="Pfam" id="PF06421">
    <property type="entry name" value="LepA_C"/>
    <property type="match status" value="1"/>
</dbReference>
<evidence type="ECO:0000313" key="14">
    <source>
        <dbReference type="EMBL" id="AZZ39703.1"/>
    </source>
</evidence>
<dbReference type="NCBIfam" id="TIGR01393">
    <property type="entry name" value="lepA"/>
    <property type="match status" value="1"/>
</dbReference>
<dbReference type="PANTHER" id="PTHR43512">
    <property type="entry name" value="TRANSLATION FACTOR GUF1-RELATED"/>
    <property type="match status" value="1"/>
</dbReference>
<dbReference type="SUPFAM" id="SSF54980">
    <property type="entry name" value="EF-G C-terminal domain-like"/>
    <property type="match status" value="2"/>
</dbReference>
<dbReference type="InterPro" id="IPR035647">
    <property type="entry name" value="EFG_III/V"/>
</dbReference>
<evidence type="ECO:0000313" key="17">
    <source>
        <dbReference type="Proteomes" id="UP000285875"/>
    </source>
</evidence>
<dbReference type="GO" id="GO:0003924">
    <property type="term" value="F:GTPase activity"/>
    <property type="evidence" value="ECO:0007669"/>
    <property type="project" value="UniProtKB-UniRule"/>
</dbReference>
<comment type="catalytic activity">
    <reaction evidence="8 12">
        <text>GTP + H2O = GDP + phosphate + H(+)</text>
        <dbReference type="Rhea" id="RHEA:19669"/>
        <dbReference type="ChEBI" id="CHEBI:15377"/>
        <dbReference type="ChEBI" id="CHEBI:15378"/>
        <dbReference type="ChEBI" id="CHEBI:37565"/>
        <dbReference type="ChEBI" id="CHEBI:43474"/>
        <dbReference type="ChEBI" id="CHEBI:58189"/>
        <dbReference type="EC" id="3.6.5.n1"/>
    </reaction>
</comment>
<dbReference type="InterPro" id="IPR005225">
    <property type="entry name" value="Small_GTP-bd"/>
</dbReference>
<dbReference type="OrthoDB" id="9801472at2"/>
<comment type="similarity">
    <text evidence="10">Belongs to the GTP-binding elongation factor family. LepA subfamily.</text>
</comment>
<evidence type="ECO:0000256" key="5">
    <source>
        <dbReference type="ARBA" id="ARBA00022917"/>
    </source>
</evidence>
<dbReference type="Gene3D" id="3.30.70.870">
    <property type="entry name" value="Elongation Factor G (Translational Gtpase), domain 3"/>
    <property type="match status" value="1"/>
</dbReference>
<dbReference type="GO" id="GO:0005525">
    <property type="term" value="F:GTP binding"/>
    <property type="evidence" value="ECO:0007669"/>
    <property type="project" value="UniProtKB-UniRule"/>
</dbReference>
<evidence type="ECO:0000256" key="2">
    <source>
        <dbReference type="ARBA" id="ARBA00022475"/>
    </source>
</evidence>
<dbReference type="CDD" id="cd03709">
    <property type="entry name" value="lepA_C"/>
    <property type="match status" value="1"/>
</dbReference>
<keyword evidence="16" id="KW-1185">Reference proteome</keyword>
<accession>A0A3Q9UIP3</accession>
<dbReference type="Gene3D" id="3.40.50.300">
    <property type="entry name" value="P-loop containing nucleotide triphosphate hydrolases"/>
    <property type="match status" value="1"/>
</dbReference>
<dbReference type="FunFam" id="3.30.70.240:FF:000007">
    <property type="entry name" value="Translation factor GUF1, mitochondrial"/>
    <property type="match status" value="1"/>
</dbReference>
<reference evidence="15 16" key="2">
    <citation type="submission" date="2018-12" db="EMBL/GenBank/DDBJ databases">
        <authorList>
            <consortium name="Pathogen Informatics"/>
        </authorList>
    </citation>
    <scope>NUCLEOTIDE SEQUENCE [LARGE SCALE GENOMIC DNA]</scope>
    <source>
        <strain evidence="15 16">NCTC13652</strain>
    </source>
</reference>
<dbReference type="GO" id="GO:0043022">
    <property type="term" value="F:ribosome binding"/>
    <property type="evidence" value="ECO:0007669"/>
    <property type="project" value="UniProtKB-UniRule"/>
</dbReference>
<dbReference type="Proteomes" id="UP000285875">
    <property type="component" value="Chromosome"/>
</dbReference>
<keyword evidence="3 12" id="KW-0547">Nucleotide-binding</keyword>
<feature type="domain" description="Tr-type G" evidence="13">
    <location>
        <begin position="18"/>
        <end position="199"/>
    </location>
</feature>
<dbReference type="STRING" id="1122997.GCA_000425285_01950"/>
<dbReference type="EC" id="3.6.5.n1" evidence="11 12"/>
<dbReference type="InterPro" id="IPR035654">
    <property type="entry name" value="LepA_IV"/>
</dbReference>
<dbReference type="GO" id="GO:0003746">
    <property type="term" value="F:translation elongation factor activity"/>
    <property type="evidence" value="ECO:0007669"/>
    <property type="project" value="UniProtKB-UniRule"/>
</dbReference>
<evidence type="ECO:0000256" key="12">
    <source>
        <dbReference type="HAMAP-Rule" id="MF_00071"/>
    </source>
</evidence>
<dbReference type="Pfam" id="PF03144">
    <property type="entry name" value="GTP_EFTU_D2"/>
    <property type="match status" value="1"/>
</dbReference>
<feature type="binding site" evidence="12">
    <location>
        <begin position="146"/>
        <end position="149"/>
    </location>
    <ligand>
        <name>GTP</name>
        <dbReference type="ChEBI" id="CHEBI:37565"/>
    </ligand>
</feature>
<evidence type="ECO:0000256" key="10">
    <source>
        <dbReference type="ARBA" id="ARBA00061052"/>
    </source>
</evidence>
<dbReference type="GO" id="GO:0045727">
    <property type="term" value="P:positive regulation of translation"/>
    <property type="evidence" value="ECO:0007669"/>
    <property type="project" value="UniProtKB-UniRule"/>
</dbReference>
<evidence type="ECO:0000313" key="16">
    <source>
        <dbReference type="Proteomes" id="UP000277858"/>
    </source>
</evidence>
<dbReference type="NCBIfam" id="TIGR00231">
    <property type="entry name" value="small_GTP"/>
    <property type="match status" value="1"/>
</dbReference>
<evidence type="ECO:0000256" key="3">
    <source>
        <dbReference type="ARBA" id="ARBA00022741"/>
    </source>
</evidence>
<comment type="similarity">
    <text evidence="1 12">Belongs to the TRAFAC class translation factor GTPase superfamily. Classic translation factor GTPase family. LepA subfamily.</text>
</comment>
<keyword evidence="7 12" id="KW-0472">Membrane</keyword>
<proteinExistence type="inferred from homology"/>
<dbReference type="InterPro" id="IPR031157">
    <property type="entry name" value="G_TR_CS"/>
</dbReference>
<dbReference type="InterPro" id="IPR006297">
    <property type="entry name" value="EF-4"/>
</dbReference>
<dbReference type="FunFam" id="3.40.50.300:FF:000078">
    <property type="entry name" value="Elongation factor 4"/>
    <property type="match status" value="1"/>
</dbReference>
<dbReference type="Gene3D" id="2.40.30.10">
    <property type="entry name" value="Translation factors"/>
    <property type="match status" value="1"/>
</dbReference>
<evidence type="ECO:0000313" key="15">
    <source>
        <dbReference type="EMBL" id="VEI02416.1"/>
    </source>
</evidence>
<dbReference type="InterPro" id="IPR000795">
    <property type="entry name" value="T_Tr_GTP-bd_dom"/>
</dbReference>
<feature type="binding site" evidence="12">
    <location>
        <begin position="30"/>
        <end position="35"/>
    </location>
    <ligand>
        <name>GTP</name>
        <dbReference type="ChEBI" id="CHEBI:37565"/>
    </ligand>
</feature>
<dbReference type="Gene3D" id="3.30.70.240">
    <property type="match status" value="1"/>
</dbReference>
<dbReference type="PRINTS" id="PR00315">
    <property type="entry name" value="ELONGATNFCT"/>
</dbReference>
<gene>
    <name evidence="12 15" type="primary">lepA</name>
    <name evidence="14" type="ORF">C0Z10_07985</name>
    <name evidence="15" type="ORF">NCTC13652_00590</name>
</gene>
<dbReference type="AlphaFoldDB" id="A0A3Q9UIP3"/>
<evidence type="ECO:0000259" key="13">
    <source>
        <dbReference type="PROSITE" id="PS51722"/>
    </source>
</evidence>
<dbReference type="FunFam" id="2.40.30.10:FF:000015">
    <property type="entry name" value="Translation factor GUF1, mitochondrial"/>
    <property type="match status" value="1"/>
</dbReference>
<dbReference type="FunFam" id="3.30.70.2570:FF:000001">
    <property type="entry name" value="Translation factor GUF1, mitochondrial"/>
    <property type="match status" value="1"/>
</dbReference>
<dbReference type="InterPro" id="IPR013842">
    <property type="entry name" value="LepA_CTD"/>
</dbReference>
<evidence type="ECO:0000256" key="8">
    <source>
        <dbReference type="ARBA" id="ARBA00050293"/>
    </source>
</evidence>
<evidence type="ECO:0000256" key="7">
    <source>
        <dbReference type="ARBA" id="ARBA00023136"/>
    </source>
</evidence>
<evidence type="ECO:0000256" key="4">
    <source>
        <dbReference type="ARBA" id="ARBA00022801"/>
    </source>
</evidence>
<dbReference type="EMBL" id="CP025570">
    <property type="protein sequence ID" value="AZZ39703.1"/>
    <property type="molecule type" value="Genomic_DNA"/>
</dbReference>
<dbReference type="HAMAP" id="MF_00071">
    <property type="entry name" value="LepA"/>
    <property type="match status" value="1"/>
</dbReference>
<dbReference type="Pfam" id="PF00679">
    <property type="entry name" value="EFG_C"/>
    <property type="match status" value="1"/>
</dbReference>
<evidence type="ECO:0000256" key="1">
    <source>
        <dbReference type="ARBA" id="ARBA00005454"/>
    </source>
</evidence>
<dbReference type="CDD" id="cd03699">
    <property type="entry name" value="EF4_II"/>
    <property type="match status" value="1"/>
</dbReference>
<dbReference type="RefSeq" id="WP_036981916.1">
    <property type="nucleotide sequence ID" value="NZ_CP025570.1"/>
</dbReference>
<dbReference type="InterPro" id="IPR009000">
    <property type="entry name" value="Transl_B-barrel_sf"/>
</dbReference>
<dbReference type="InterPro" id="IPR027417">
    <property type="entry name" value="P-loop_NTPase"/>
</dbReference>
<dbReference type="GeneID" id="82885984"/>
<reference evidence="17" key="1">
    <citation type="submission" date="2017-12" db="EMBL/GenBank/DDBJ databases">
        <title>Whole genome sequencing of Acidipropionibacterium jensenii strains JS279 and JS280.</title>
        <authorList>
            <person name="Deptula P."/>
            <person name="Laine P."/>
            <person name="Smolander O.-P."/>
            <person name="Paulin L."/>
            <person name="Auvinen P."/>
            <person name="Varmanen P."/>
        </authorList>
    </citation>
    <scope>NUCLEOTIDE SEQUENCE [LARGE SCALE GENOMIC DNA]</scope>
    <source>
        <strain evidence="17">JS280</strain>
    </source>
</reference>
<keyword evidence="5 12" id="KW-0648">Protein biosynthesis</keyword>
<evidence type="ECO:0000256" key="9">
    <source>
        <dbReference type="ARBA" id="ARBA00057626"/>
    </source>
</evidence>
<dbReference type="InterPro" id="IPR000640">
    <property type="entry name" value="EFG_V-like"/>
</dbReference>
<dbReference type="InterPro" id="IPR038363">
    <property type="entry name" value="LepA_C_sf"/>
</dbReference>
<dbReference type="KEGG" id="aji:C0Z10_07985"/>
<keyword evidence="14" id="KW-0251">Elongation factor</keyword>
<dbReference type="CDD" id="cd01890">
    <property type="entry name" value="LepA"/>
    <property type="match status" value="1"/>
</dbReference>
<dbReference type="InterPro" id="IPR004161">
    <property type="entry name" value="EFTu-like_2"/>
</dbReference>
<dbReference type="Gene3D" id="3.30.70.2570">
    <property type="entry name" value="Elongation factor 4, C-terminal domain"/>
    <property type="match status" value="1"/>
</dbReference>
<dbReference type="Pfam" id="PF00009">
    <property type="entry name" value="GTP_EFTU"/>
    <property type="match status" value="1"/>
</dbReference>
<dbReference type="PROSITE" id="PS51722">
    <property type="entry name" value="G_TR_2"/>
    <property type="match status" value="1"/>
</dbReference>
<reference evidence="14" key="3">
    <citation type="journal article" date="2019" name="Microorganisms">
        <title>Red-Brown Pigmentation of Acidipropionibacterium jensenii Is Tied to Haemolytic Activity and cyl-Like Gene Cluster.</title>
        <authorList>
            <person name="Deptula P."/>
            <person name="Loivamaa I."/>
            <person name="Smolander O.P."/>
            <person name="Laine P."/>
            <person name="Roberts R.J."/>
            <person name="Piironen V."/>
            <person name="Paulin L."/>
            <person name="Savijoki K."/>
            <person name="Auvinen P."/>
            <person name="Varmanen P."/>
        </authorList>
    </citation>
    <scope>NUCLEOTIDE SEQUENCE</scope>
    <source>
        <strain evidence="14">JS280</strain>
    </source>
</reference>
<dbReference type="CDD" id="cd16260">
    <property type="entry name" value="EF4_III"/>
    <property type="match status" value="1"/>
</dbReference>
<sequence length="617" mass="67780">MPASTVENAPRPGSTDPSVIRNFCIIAHIDHGKSTLADRMLQLTGVLDERSARAQYLDRMDIERERGITIKSQAVRMPWRTGDCDYILNMIDTPGHVDFTYEVERSLQACEGAVLLVDAAQGIEAQTLANLYLALEADLEIIPVLNKIDLPGAEPDKHAEEIAGIIGCDPSEVLRVSAKTGVGVDQLLDTIVARVPAPAGRDDGPARALIFDSVYDTYRGVVTYVRVVDGELRSRDKVLMMSTRATHEVLEMGVISPEMVPSEGLGAGEVGYLITGVKDVRQSRVGDTVTRALDPSATDLGGYAPPRPMVYSGLFPIDAKDFPELRDALDKLQLNDASLVYEPESSTALGFGFRVGFLGLLHMEIVRERLEREFDLDLISTAPSVVYRVVMEDGSEVRVTNPSEYPSEGRIAEVYEPVVDATILSPAEFIGPILEMCQQRRGVQKGMDYLSADRVEIRYTMPLSEIVFDFFDVLKSRTKGYASLDYHEAGEQASDLVKVDILLAGDPVDAFSAIVHRDKAYAYGVAMAGKLRELIPRQQFEVPIQAAIGARVIARETIRAVRKDVLAKCYGGDISRKRKLLEKQKAGKKRMKMVGSVEVPQEAFVAALRTGEATDTK</sequence>
<dbReference type="GO" id="GO:0005886">
    <property type="term" value="C:plasma membrane"/>
    <property type="evidence" value="ECO:0007669"/>
    <property type="project" value="UniProtKB-SubCell"/>
</dbReference>
<dbReference type="SUPFAM" id="SSF50447">
    <property type="entry name" value="Translation proteins"/>
    <property type="match status" value="1"/>
</dbReference>
<evidence type="ECO:0000256" key="6">
    <source>
        <dbReference type="ARBA" id="ARBA00023134"/>
    </source>
</evidence>
<dbReference type="PROSITE" id="PS00301">
    <property type="entry name" value="G_TR_1"/>
    <property type="match status" value="1"/>
</dbReference>
<name>A0A3Q9UIP3_9ACTN</name>
<dbReference type="SUPFAM" id="SSF52540">
    <property type="entry name" value="P-loop containing nucleoside triphosphate hydrolases"/>
    <property type="match status" value="1"/>
</dbReference>
<protein>
    <recommendedName>
        <fullName evidence="11 12">Elongation factor 4</fullName>
        <shortName evidence="12">EF-4</shortName>
        <ecNumber evidence="11 12">3.6.5.n1</ecNumber>
    </recommendedName>
    <alternativeName>
        <fullName evidence="12">Ribosomal back-translocase LepA</fullName>
    </alternativeName>
</protein>
<evidence type="ECO:0000256" key="11">
    <source>
        <dbReference type="ARBA" id="ARBA00066744"/>
    </source>
</evidence>
<dbReference type="PANTHER" id="PTHR43512:SF4">
    <property type="entry name" value="TRANSLATION FACTOR GUF1 HOMOLOG, CHLOROPLASTIC"/>
    <property type="match status" value="1"/>
</dbReference>
<dbReference type="SMART" id="SM00838">
    <property type="entry name" value="EFG_C"/>
    <property type="match status" value="1"/>
</dbReference>
<dbReference type="FunFam" id="3.30.70.870:FF:000004">
    <property type="entry name" value="Translation factor GUF1, mitochondrial"/>
    <property type="match status" value="1"/>
</dbReference>
<organism evidence="14 17">
    <name type="scientific">Acidipropionibacterium jensenii</name>
    <dbReference type="NCBI Taxonomy" id="1749"/>
    <lineage>
        <taxon>Bacteria</taxon>
        <taxon>Bacillati</taxon>
        <taxon>Actinomycetota</taxon>
        <taxon>Actinomycetes</taxon>
        <taxon>Propionibacteriales</taxon>
        <taxon>Propionibacteriaceae</taxon>
        <taxon>Acidipropionibacterium</taxon>
    </lineage>
</organism>
<keyword evidence="6 12" id="KW-0342">GTP-binding</keyword>
<dbReference type="EMBL" id="LR134473">
    <property type="protein sequence ID" value="VEI02416.1"/>
    <property type="molecule type" value="Genomic_DNA"/>
</dbReference>
<keyword evidence="4 12" id="KW-0378">Hydrolase</keyword>
<comment type="subcellular location">
    <subcellularLocation>
        <location evidence="12">Cell membrane</location>
        <topology evidence="12">Peripheral membrane protein</topology>
        <orientation evidence="12">Cytoplasmic side</orientation>
    </subcellularLocation>
</comment>
<comment type="function">
    <text evidence="9 12">Required for accurate and efficient protein synthesis under certain stress conditions. May act as a fidelity factor of the translation reaction, by catalyzing a one-codon backward translocation of tRNAs on improperly translocated ribosomes. Back-translocation proceeds from a post-translocation (POST) complex to a pre-translocation (PRE) complex, thus giving elongation factor G a second chance to translocate the tRNAs correctly. Binds to ribosomes in a GTP-dependent manner.</text>
</comment>
<dbReference type="Proteomes" id="UP000277858">
    <property type="component" value="Chromosome"/>
</dbReference>
<keyword evidence="2 12" id="KW-1003">Cell membrane</keyword>